<reference evidence="1" key="1">
    <citation type="submission" date="2023-03" db="UniProtKB">
        <authorList>
            <consortium name="EnsemblPlants"/>
        </authorList>
    </citation>
    <scope>IDENTIFICATION</scope>
</reference>
<dbReference type="Gramene" id="MELO3C031341.2.1">
    <property type="protein sequence ID" value="MELO3C031341.2.1"/>
    <property type="gene ID" value="MELO3C031341.2"/>
</dbReference>
<dbReference type="SUPFAM" id="SSF51735">
    <property type="entry name" value="NAD(P)-binding Rossmann-fold domains"/>
    <property type="match status" value="1"/>
</dbReference>
<dbReference type="AlphaFoldDB" id="A0A9I9EB79"/>
<organism evidence="1">
    <name type="scientific">Cucumis melo</name>
    <name type="common">Muskmelon</name>
    <dbReference type="NCBI Taxonomy" id="3656"/>
    <lineage>
        <taxon>Eukaryota</taxon>
        <taxon>Viridiplantae</taxon>
        <taxon>Streptophyta</taxon>
        <taxon>Embryophyta</taxon>
        <taxon>Tracheophyta</taxon>
        <taxon>Spermatophyta</taxon>
        <taxon>Magnoliopsida</taxon>
        <taxon>eudicotyledons</taxon>
        <taxon>Gunneridae</taxon>
        <taxon>Pentapetalae</taxon>
        <taxon>rosids</taxon>
        <taxon>fabids</taxon>
        <taxon>Cucurbitales</taxon>
        <taxon>Cucurbitaceae</taxon>
        <taxon>Benincaseae</taxon>
        <taxon>Cucumis</taxon>
    </lineage>
</organism>
<dbReference type="SUPFAM" id="SSF111331">
    <property type="entry name" value="NAD kinase/diacylglycerol kinase-like"/>
    <property type="match status" value="1"/>
</dbReference>
<dbReference type="InterPro" id="IPR036291">
    <property type="entry name" value="NAD(P)-bd_dom_sf"/>
</dbReference>
<dbReference type="Gene3D" id="3.40.50.720">
    <property type="entry name" value="NAD(P)-binding Rossmann-like Domain"/>
    <property type="match status" value="1"/>
</dbReference>
<dbReference type="EnsemblPlants" id="MELO3C031341.2.1">
    <property type="protein sequence ID" value="MELO3C031341.2.1"/>
    <property type="gene ID" value="MELO3C031341.2"/>
</dbReference>
<dbReference type="InterPro" id="IPR016064">
    <property type="entry name" value="NAD/diacylglycerol_kinase_sf"/>
</dbReference>
<name>A0A9I9EB79_CUCME</name>
<proteinExistence type="predicted"/>
<sequence>MRGDTFSQRCDKLHDQAVVHRFYLQQVRLPPFASSSQAKSSPQAAAGEAFLRSCAAFQNSEEIPWGLTDAKYVVESTDVFTDKDKVAAHLKFEAILSCNYKQDRNPVLSIGIIPLSTGNDLARSSGWRRGGEFENVVFGAVMRRLRRIKGKRKGDQ</sequence>
<accession>A0A9I9EB79</accession>
<evidence type="ECO:0000313" key="1">
    <source>
        <dbReference type="EnsemblPlants" id="MELO3C031341.2.1"/>
    </source>
</evidence>
<protein>
    <submittedName>
        <fullName evidence="1">Uncharacterized protein</fullName>
    </submittedName>
</protein>